<gene>
    <name evidence="3" type="ORF">DP939_15320</name>
</gene>
<accession>A0A366M0H9</accession>
<dbReference type="EMBL" id="QMEY01000005">
    <property type="protein sequence ID" value="RBQ19300.1"/>
    <property type="molecule type" value="Genomic_DNA"/>
</dbReference>
<dbReference type="OrthoDB" id="162914at2"/>
<dbReference type="InterPro" id="IPR019920">
    <property type="entry name" value="F420-binding_dom_put"/>
</dbReference>
<dbReference type="Proteomes" id="UP000253303">
    <property type="component" value="Unassembled WGS sequence"/>
</dbReference>
<evidence type="ECO:0000313" key="3">
    <source>
        <dbReference type="EMBL" id="RBQ19300.1"/>
    </source>
</evidence>
<dbReference type="NCBIfam" id="TIGR03618">
    <property type="entry name" value="Rv1155_F420"/>
    <property type="match status" value="1"/>
</dbReference>
<proteinExistence type="predicted"/>
<feature type="domain" description="Pyridoxamine 5'-phosphate oxidase N-terminal" evidence="2">
    <location>
        <begin position="6"/>
        <end position="128"/>
    </location>
</feature>
<evidence type="ECO:0000313" key="4">
    <source>
        <dbReference type="Proteomes" id="UP000253303"/>
    </source>
</evidence>
<evidence type="ECO:0000259" key="2">
    <source>
        <dbReference type="Pfam" id="PF01243"/>
    </source>
</evidence>
<dbReference type="InterPro" id="IPR052019">
    <property type="entry name" value="F420H2_bilvrd_red/Heme_oxyg"/>
</dbReference>
<dbReference type="RefSeq" id="WP_113981360.1">
    <property type="nucleotide sequence ID" value="NZ_QMEY01000005.1"/>
</dbReference>
<keyword evidence="1" id="KW-0560">Oxidoreductase</keyword>
<dbReference type="PANTHER" id="PTHR35176">
    <property type="entry name" value="HEME OXYGENASE HI_0854-RELATED"/>
    <property type="match status" value="1"/>
</dbReference>
<dbReference type="InterPro" id="IPR011576">
    <property type="entry name" value="Pyridox_Oxase_N"/>
</dbReference>
<reference evidence="3 4" key="1">
    <citation type="submission" date="2018-06" db="EMBL/GenBank/DDBJ databases">
        <title>Sphaerisporangium craniellae sp. nov., isolated from a marine sponge in the South China Sea.</title>
        <authorList>
            <person name="Li L."/>
        </authorList>
    </citation>
    <scope>NUCLEOTIDE SEQUENCE [LARGE SCALE GENOMIC DNA]</scope>
    <source>
        <strain evidence="3 4">LHW63015</strain>
    </source>
</reference>
<name>A0A366M0H9_9ACTN</name>
<evidence type="ECO:0000256" key="1">
    <source>
        <dbReference type="ARBA" id="ARBA00023002"/>
    </source>
</evidence>
<dbReference type="SUPFAM" id="SSF50475">
    <property type="entry name" value="FMN-binding split barrel"/>
    <property type="match status" value="1"/>
</dbReference>
<keyword evidence="4" id="KW-1185">Reference proteome</keyword>
<dbReference type="Gene3D" id="2.30.110.10">
    <property type="entry name" value="Electron Transport, Fmn-binding Protein, Chain A"/>
    <property type="match status" value="1"/>
</dbReference>
<protein>
    <submittedName>
        <fullName evidence="3">PPOX class F420-dependent oxidoreductase</fullName>
    </submittedName>
</protein>
<dbReference type="Pfam" id="PF01243">
    <property type="entry name" value="PNPOx_N"/>
    <property type="match status" value="1"/>
</dbReference>
<dbReference type="InterPro" id="IPR012349">
    <property type="entry name" value="Split_barrel_FMN-bd"/>
</dbReference>
<dbReference type="AlphaFoldDB" id="A0A366M0H9"/>
<organism evidence="3 4">
    <name type="scientific">Spongiactinospora rosea</name>
    <dbReference type="NCBI Taxonomy" id="2248750"/>
    <lineage>
        <taxon>Bacteria</taxon>
        <taxon>Bacillati</taxon>
        <taxon>Actinomycetota</taxon>
        <taxon>Actinomycetes</taxon>
        <taxon>Streptosporangiales</taxon>
        <taxon>Streptosporangiaceae</taxon>
        <taxon>Spongiactinospora</taxon>
    </lineage>
</organism>
<dbReference type="GO" id="GO:0070967">
    <property type="term" value="F:coenzyme F420 binding"/>
    <property type="evidence" value="ECO:0007669"/>
    <property type="project" value="TreeGrafter"/>
</dbReference>
<dbReference type="PANTHER" id="PTHR35176:SF6">
    <property type="entry name" value="HEME OXYGENASE HI_0854-RELATED"/>
    <property type="match status" value="1"/>
</dbReference>
<comment type="caution">
    <text evidence="3">The sequence shown here is derived from an EMBL/GenBank/DDBJ whole genome shotgun (WGS) entry which is preliminary data.</text>
</comment>
<dbReference type="GO" id="GO:0005829">
    <property type="term" value="C:cytosol"/>
    <property type="evidence" value="ECO:0007669"/>
    <property type="project" value="TreeGrafter"/>
</dbReference>
<sequence>MAELGDAEKALIDRPVCGWLTTIRPDGSLHSTVVWTYLDGDDILVSTLVGRAKERHLRNDPRISLSVLDPDDPYHALSVSATAVLEEEGAEETLDLLAKKYLGVDVYPARAEGDRRVNVRIRPERVFYKPGG</sequence>
<dbReference type="GO" id="GO:0016627">
    <property type="term" value="F:oxidoreductase activity, acting on the CH-CH group of donors"/>
    <property type="evidence" value="ECO:0007669"/>
    <property type="project" value="TreeGrafter"/>
</dbReference>